<evidence type="ECO:0000313" key="1">
    <source>
        <dbReference type="EMBL" id="GAA2196179.1"/>
    </source>
</evidence>
<evidence type="ECO:0000313" key="2">
    <source>
        <dbReference type="Proteomes" id="UP001501391"/>
    </source>
</evidence>
<protein>
    <submittedName>
        <fullName evidence="1">Uncharacterized protein</fullName>
    </submittedName>
</protein>
<dbReference type="Proteomes" id="UP001501391">
    <property type="component" value="Unassembled WGS sequence"/>
</dbReference>
<sequence length="90" mass="9181">MPDTRRCPATEPWAVRGRAALGRAGSGGWARVLGSLSTGDVQNLTVSALLMKLMKTGGAHAGQLRQLLDKAGELGLADTPLAAVNGSARG</sequence>
<dbReference type="EMBL" id="BAAAOQ010000008">
    <property type="protein sequence ID" value="GAA2196179.1"/>
    <property type="molecule type" value="Genomic_DNA"/>
</dbReference>
<name>A0ABN3BHW6_9ACTN</name>
<keyword evidence="2" id="KW-1185">Reference proteome</keyword>
<organism evidence="1 2">
    <name type="scientific">Streptomyces bangladeshensis</name>
    <dbReference type="NCBI Taxonomy" id="295352"/>
    <lineage>
        <taxon>Bacteria</taxon>
        <taxon>Bacillati</taxon>
        <taxon>Actinomycetota</taxon>
        <taxon>Actinomycetes</taxon>
        <taxon>Kitasatosporales</taxon>
        <taxon>Streptomycetaceae</taxon>
        <taxon>Streptomyces</taxon>
    </lineage>
</organism>
<gene>
    <name evidence="1" type="ORF">GCM10009787_29410</name>
</gene>
<proteinExistence type="predicted"/>
<comment type="caution">
    <text evidence="1">The sequence shown here is derived from an EMBL/GenBank/DDBJ whole genome shotgun (WGS) entry which is preliminary data.</text>
</comment>
<accession>A0ABN3BHW6</accession>
<reference evidence="1 2" key="1">
    <citation type="journal article" date="2019" name="Int. J. Syst. Evol. Microbiol.">
        <title>The Global Catalogue of Microorganisms (GCM) 10K type strain sequencing project: providing services to taxonomists for standard genome sequencing and annotation.</title>
        <authorList>
            <consortium name="The Broad Institute Genomics Platform"/>
            <consortium name="The Broad Institute Genome Sequencing Center for Infectious Disease"/>
            <person name="Wu L."/>
            <person name="Ma J."/>
        </authorList>
    </citation>
    <scope>NUCLEOTIDE SEQUENCE [LARGE SCALE GENOMIC DNA]</scope>
    <source>
        <strain evidence="1 2">JCM 14924</strain>
    </source>
</reference>